<reference evidence="7" key="3">
    <citation type="submission" date="2015-06" db="UniProtKB">
        <authorList>
            <consortium name="EnsemblProtists"/>
        </authorList>
    </citation>
    <scope>IDENTIFICATION</scope>
</reference>
<evidence type="ECO:0000259" key="2">
    <source>
        <dbReference type="Pfam" id="PF14728"/>
    </source>
</evidence>
<dbReference type="Pfam" id="PF23339">
    <property type="entry name" value="PTHB1_CtH"/>
    <property type="match status" value="1"/>
</dbReference>
<dbReference type="GO" id="GO:0060271">
    <property type="term" value="P:cilium assembly"/>
    <property type="evidence" value="ECO:0007669"/>
    <property type="project" value="TreeGrafter"/>
</dbReference>
<reference evidence="6 8" key="1">
    <citation type="journal article" date="2012" name="Nature">
        <title>Algal genomes reveal evolutionary mosaicism and the fate of nucleomorphs.</title>
        <authorList>
            <consortium name="DOE Joint Genome Institute"/>
            <person name="Curtis B.A."/>
            <person name="Tanifuji G."/>
            <person name="Burki F."/>
            <person name="Gruber A."/>
            <person name="Irimia M."/>
            <person name="Maruyama S."/>
            <person name="Arias M.C."/>
            <person name="Ball S.G."/>
            <person name="Gile G.H."/>
            <person name="Hirakawa Y."/>
            <person name="Hopkins J.F."/>
            <person name="Kuo A."/>
            <person name="Rensing S.A."/>
            <person name="Schmutz J."/>
            <person name="Symeonidi A."/>
            <person name="Elias M."/>
            <person name="Eveleigh R.J."/>
            <person name="Herman E.K."/>
            <person name="Klute M.J."/>
            <person name="Nakayama T."/>
            <person name="Obornik M."/>
            <person name="Reyes-Prieto A."/>
            <person name="Armbrust E.V."/>
            <person name="Aves S.J."/>
            <person name="Beiko R.G."/>
            <person name="Coutinho P."/>
            <person name="Dacks J.B."/>
            <person name="Durnford D.G."/>
            <person name="Fast N.M."/>
            <person name="Green B.R."/>
            <person name="Grisdale C.J."/>
            <person name="Hempel F."/>
            <person name="Henrissat B."/>
            <person name="Hoppner M.P."/>
            <person name="Ishida K."/>
            <person name="Kim E."/>
            <person name="Koreny L."/>
            <person name="Kroth P.G."/>
            <person name="Liu Y."/>
            <person name="Malik S.B."/>
            <person name="Maier U.G."/>
            <person name="McRose D."/>
            <person name="Mock T."/>
            <person name="Neilson J.A."/>
            <person name="Onodera N.T."/>
            <person name="Poole A.M."/>
            <person name="Pritham E.J."/>
            <person name="Richards T.A."/>
            <person name="Rocap G."/>
            <person name="Roy S.W."/>
            <person name="Sarai C."/>
            <person name="Schaack S."/>
            <person name="Shirato S."/>
            <person name="Slamovits C.H."/>
            <person name="Spencer D.F."/>
            <person name="Suzuki S."/>
            <person name="Worden A.Z."/>
            <person name="Zauner S."/>
            <person name="Barry K."/>
            <person name="Bell C."/>
            <person name="Bharti A.K."/>
            <person name="Crow J.A."/>
            <person name="Grimwood J."/>
            <person name="Kramer R."/>
            <person name="Lindquist E."/>
            <person name="Lucas S."/>
            <person name="Salamov A."/>
            <person name="McFadden G.I."/>
            <person name="Lane C.E."/>
            <person name="Keeling P.J."/>
            <person name="Gray M.W."/>
            <person name="Grigoriev I.V."/>
            <person name="Archibald J.M."/>
        </authorList>
    </citation>
    <scope>NUCLEOTIDE SEQUENCE</scope>
    <source>
        <strain evidence="6 8">CCMP2712</strain>
    </source>
</reference>
<evidence type="ECO:0000259" key="1">
    <source>
        <dbReference type="Pfam" id="PF14727"/>
    </source>
</evidence>
<dbReference type="OrthoDB" id="10262646at2759"/>
<dbReference type="InterPro" id="IPR028074">
    <property type="entry name" value="PHTB1_GAE_dom"/>
</dbReference>
<dbReference type="PaxDb" id="55529-EKX44568"/>
<organism evidence="6">
    <name type="scientific">Guillardia theta (strain CCMP2712)</name>
    <name type="common">Cryptophyte</name>
    <dbReference type="NCBI Taxonomy" id="905079"/>
    <lineage>
        <taxon>Eukaryota</taxon>
        <taxon>Cryptophyceae</taxon>
        <taxon>Pyrenomonadales</taxon>
        <taxon>Geminigeraceae</taxon>
        <taxon>Guillardia</taxon>
    </lineage>
</organism>
<evidence type="ECO:0000313" key="6">
    <source>
        <dbReference type="EMBL" id="EKX44568.1"/>
    </source>
</evidence>
<dbReference type="AlphaFoldDB" id="L1J7Q0"/>
<dbReference type="Pfam" id="PF23338">
    <property type="entry name" value="PTHB1_hp"/>
    <property type="match status" value="1"/>
</dbReference>
<sequence>MSLFRAREWWSARSEGEGEEVSGSLLIANVDNSPEEEDKLVVGGLSGVLRIYRPAGRGYKPADLMLEAQLGAPILQVEAGRFSQHSPKEIALAVLFPKALAVFCVSTTVVQGEATDDSFINLSLLYKHELKRSAFNFTYGSFGGTKDKDIIAVQSLDGELLFIEHEQVTFSKFLPNFLVPGPMCYLPQPFDAIVTVNSQFECQCFKYSTLSSSSGGNIASEDDREKENRRARTEWTTCLGESAIQVQCFKPPGYLTSEKYEIVILGERSAFWLTGSGSIRASKEMEQPITCMYSYVVQAQEKAVNFLFGTISGQLLVYNYDLKLLWAALLDFPPISVGILSAGGVRGLVGTLGENGDVMLSYMGTEPPSQNIQVTVKLFVSYTGQDSLENIKLTVKVPEPFTCNIENKEIPFLEGGSGTPRTISLVFGVSSPSLPTGTEVSVVAAYQSKSGDPRIVSSSFALPLALCGRGIPPVKDGAYKITLDINQEPPSLLALFEDIPFQGGSTLPNVFSFLYHDGTQTTIIVAKNTNRFRIQSAAFASLALLSSELARRLKLHFANAEDEFMIGFNDDLGEQLNIYSTVIDSHFDARKALKSLHDELEIFAKEFRTIQKRLLVRYKDRNASSLMGMDKLLSMSYDRIVSCAEKGEKMQQELKSRANQLSNATRLMLLLLRFKFQLDDDGFNILEDHWSPRVVDCETQYGWEEATELSLGLLLKTALSKSGQREATLPQEPPKAAGDTSKLKKLMVQVCERLAAQQA</sequence>
<feature type="domain" description="PTHB1 platform" evidence="3">
    <location>
        <begin position="463"/>
        <end position="567"/>
    </location>
</feature>
<dbReference type="GO" id="GO:0034464">
    <property type="term" value="C:BBSome"/>
    <property type="evidence" value="ECO:0007669"/>
    <property type="project" value="InterPro"/>
</dbReference>
<dbReference type="PANTHER" id="PTHR20991">
    <property type="entry name" value="PARATHYROID HORMONE-RESPONSIVE B1 GENE"/>
    <property type="match status" value="1"/>
</dbReference>
<proteinExistence type="predicted"/>
<dbReference type="STRING" id="905079.L1J7Q0"/>
<dbReference type="RefSeq" id="XP_005831548.1">
    <property type="nucleotide sequence ID" value="XM_005831491.1"/>
</dbReference>
<gene>
    <name evidence="6" type="ORF">GUITHDRAFT_109345</name>
</gene>
<evidence type="ECO:0000313" key="8">
    <source>
        <dbReference type="Proteomes" id="UP000011087"/>
    </source>
</evidence>
<dbReference type="KEGG" id="gtt:GUITHDRAFT_109345"/>
<dbReference type="InterPro" id="IPR026511">
    <property type="entry name" value="PTHB1"/>
</dbReference>
<dbReference type="EnsemblProtists" id="EKX44568">
    <property type="protein sequence ID" value="EKX44568"/>
    <property type="gene ID" value="GUITHDRAFT_109345"/>
</dbReference>
<dbReference type="InterPro" id="IPR055364">
    <property type="entry name" value="PTHB1_CtH_dom"/>
</dbReference>
<dbReference type="GeneID" id="17301359"/>
<dbReference type="PANTHER" id="PTHR20991:SF0">
    <property type="entry name" value="PROTEIN PTHB1"/>
    <property type="match status" value="1"/>
</dbReference>
<dbReference type="Pfam" id="PF23337">
    <property type="entry name" value="PTHB1_pf"/>
    <property type="match status" value="1"/>
</dbReference>
<name>L1J7Q0_GUITC</name>
<feature type="domain" description="PTHB1 GAE" evidence="2">
    <location>
        <begin position="375"/>
        <end position="460"/>
    </location>
</feature>
<dbReference type="OMA" id="VPVEDWT"/>
<evidence type="ECO:0000259" key="5">
    <source>
        <dbReference type="Pfam" id="PF23339"/>
    </source>
</evidence>
<evidence type="ECO:0008006" key="9">
    <source>
        <dbReference type="Google" id="ProtNLM"/>
    </source>
</evidence>
<dbReference type="HOGENOM" id="CLU_015674_1_0_1"/>
<dbReference type="Pfam" id="PF14727">
    <property type="entry name" value="PHTB1_N"/>
    <property type="match status" value="1"/>
</dbReference>
<feature type="domain" description="PTHB1 C-terminal helix bundle" evidence="5">
    <location>
        <begin position="678"/>
        <end position="754"/>
    </location>
</feature>
<reference evidence="8" key="2">
    <citation type="submission" date="2012-11" db="EMBL/GenBank/DDBJ databases">
        <authorList>
            <person name="Kuo A."/>
            <person name="Curtis B.A."/>
            <person name="Tanifuji G."/>
            <person name="Burki F."/>
            <person name="Gruber A."/>
            <person name="Irimia M."/>
            <person name="Maruyama S."/>
            <person name="Arias M.C."/>
            <person name="Ball S.G."/>
            <person name="Gile G.H."/>
            <person name="Hirakawa Y."/>
            <person name="Hopkins J.F."/>
            <person name="Rensing S.A."/>
            <person name="Schmutz J."/>
            <person name="Symeonidi A."/>
            <person name="Elias M."/>
            <person name="Eveleigh R.J."/>
            <person name="Herman E.K."/>
            <person name="Klute M.J."/>
            <person name="Nakayama T."/>
            <person name="Obornik M."/>
            <person name="Reyes-Prieto A."/>
            <person name="Armbrust E.V."/>
            <person name="Aves S.J."/>
            <person name="Beiko R.G."/>
            <person name="Coutinho P."/>
            <person name="Dacks J.B."/>
            <person name="Durnford D.G."/>
            <person name="Fast N.M."/>
            <person name="Green B.R."/>
            <person name="Grisdale C."/>
            <person name="Hempe F."/>
            <person name="Henrissat B."/>
            <person name="Hoppner M.P."/>
            <person name="Ishida K.-I."/>
            <person name="Kim E."/>
            <person name="Koreny L."/>
            <person name="Kroth P.G."/>
            <person name="Liu Y."/>
            <person name="Malik S.-B."/>
            <person name="Maier U.G."/>
            <person name="McRose D."/>
            <person name="Mock T."/>
            <person name="Neilson J.A."/>
            <person name="Onodera N.T."/>
            <person name="Poole A.M."/>
            <person name="Pritham E.J."/>
            <person name="Richards T.A."/>
            <person name="Rocap G."/>
            <person name="Roy S.W."/>
            <person name="Sarai C."/>
            <person name="Schaack S."/>
            <person name="Shirato S."/>
            <person name="Slamovits C.H."/>
            <person name="Spencer D.F."/>
            <person name="Suzuki S."/>
            <person name="Worden A.Z."/>
            <person name="Zauner S."/>
            <person name="Barry K."/>
            <person name="Bell C."/>
            <person name="Bharti A.K."/>
            <person name="Crow J.A."/>
            <person name="Grimwood J."/>
            <person name="Kramer R."/>
            <person name="Lindquist E."/>
            <person name="Lucas S."/>
            <person name="Salamov A."/>
            <person name="McFadden G.I."/>
            <person name="Lane C.E."/>
            <person name="Keeling P.J."/>
            <person name="Gray M.W."/>
            <person name="Grigoriev I.V."/>
            <person name="Archibald J.M."/>
        </authorList>
    </citation>
    <scope>NUCLEOTIDE SEQUENCE</scope>
    <source>
        <strain evidence="8">CCMP2712</strain>
    </source>
</reference>
<evidence type="ECO:0000259" key="3">
    <source>
        <dbReference type="Pfam" id="PF23337"/>
    </source>
</evidence>
<dbReference type="InterPro" id="IPR055363">
    <property type="entry name" value="PTHB1_hp_dom"/>
</dbReference>
<dbReference type="eggNOG" id="KOG3679">
    <property type="taxonomic scope" value="Eukaryota"/>
</dbReference>
<protein>
    <recommendedName>
        <fullName evidence="9">Protein PTHB1</fullName>
    </recommendedName>
</protein>
<feature type="domain" description="PTHB1 hairpin" evidence="4">
    <location>
        <begin position="576"/>
        <end position="675"/>
    </location>
</feature>
<dbReference type="InterPro" id="IPR055362">
    <property type="entry name" value="PTHB1_pf_dom"/>
</dbReference>
<accession>L1J7Q0</accession>
<evidence type="ECO:0000313" key="7">
    <source>
        <dbReference type="EnsemblProtists" id="EKX44568"/>
    </source>
</evidence>
<keyword evidence="8" id="KW-1185">Reference proteome</keyword>
<dbReference type="InterPro" id="IPR028073">
    <property type="entry name" value="PHTB1_N_dom"/>
</dbReference>
<evidence type="ECO:0000259" key="4">
    <source>
        <dbReference type="Pfam" id="PF23338"/>
    </source>
</evidence>
<dbReference type="GO" id="GO:0016020">
    <property type="term" value="C:membrane"/>
    <property type="evidence" value="ECO:0007669"/>
    <property type="project" value="TreeGrafter"/>
</dbReference>
<dbReference type="EMBL" id="JH993003">
    <property type="protein sequence ID" value="EKX44568.1"/>
    <property type="molecule type" value="Genomic_DNA"/>
</dbReference>
<dbReference type="Pfam" id="PF14728">
    <property type="entry name" value="PTHB1_GAE"/>
    <property type="match status" value="1"/>
</dbReference>
<feature type="domain" description="PTHB1 N-terminal" evidence="1">
    <location>
        <begin position="1"/>
        <end position="367"/>
    </location>
</feature>
<dbReference type="Proteomes" id="UP000011087">
    <property type="component" value="Unassembled WGS sequence"/>
</dbReference>